<dbReference type="GeneID" id="30179489"/>
<organism evidence="8 9">
    <name type="scientific">Pichia membranifaciens NRRL Y-2026</name>
    <dbReference type="NCBI Taxonomy" id="763406"/>
    <lineage>
        <taxon>Eukaryota</taxon>
        <taxon>Fungi</taxon>
        <taxon>Dikarya</taxon>
        <taxon>Ascomycota</taxon>
        <taxon>Saccharomycotina</taxon>
        <taxon>Pichiomycetes</taxon>
        <taxon>Pichiales</taxon>
        <taxon>Pichiaceae</taxon>
        <taxon>Pichia</taxon>
    </lineage>
</organism>
<protein>
    <recommendedName>
        <fullName evidence="7">t-SNARE coiled-coil homology domain-containing protein</fullName>
    </recommendedName>
</protein>
<dbReference type="EMBL" id="KV454003">
    <property type="protein sequence ID" value="ODQ46544.1"/>
    <property type="molecule type" value="Genomic_DNA"/>
</dbReference>
<dbReference type="InterPro" id="IPR000727">
    <property type="entry name" value="T_SNARE_dom"/>
</dbReference>
<evidence type="ECO:0000256" key="4">
    <source>
        <dbReference type="ARBA" id="ARBA00022989"/>
    </source>
</evidence>
<keyword evidence="5 6" id="KW-0472">Membrane</keyword>
<evidence type="ECO:0000259" key="7">
    <source>
        <dbReference type="PROSITE" id="PS50192"/>
    </source>
</evidence>
<dbReference type="RefSeq" id="XP_019017657.1">
    <property type="nucleotide sequence ID" value="XM_019162802.1"/>
</dbReference>
<keyword evidence="2" id="KW-0813">Transport</keyword>
<evidence type="ECO:0000313" key="9">
    <source>
        <dbReference type="Proteomes" id="UP000094455"/>
    </source>
</evidence>
<dbReference type="OrthoDB" id="3063237at2759"/>
<dbReference type="Proteomes" id="UP000094455">
    <property type="component" value="Unassembled WGS sequence"/>
</dbReference>
<dbReference type="PANTHER" id="PTHR12791">
    <property type="entry name" value="GOLGI SNARE BET1-RELATED"/>
    <property type="match status" value="1"/>
</dbReference>
<keyword evidence="4 6" id="KW-1133">Transmembrane helix</keyword>
<dbReference type="AlphaFoldDB" id="A0A1E3NK75"/>
<feature type="domain" description="T-SNARE coiled-coil homology" evidence="7">
    <location>
        <begin position="5"/>
        <end position="67"/>
    </location>
</feature>
<dbReference type="PROSITE" id="PS50192">
    <property type="entry name" value="T_SNARE"/>
    <property type="match status" value="1"/>
</dbReference>
<gene>
    <name evidence="8" type="ORF">PICMEDRAFT_33153</name>
</gene>
<dbReference type="STRING" id="763406.A0A1E3NK75"/>
<proteinExistence type="predicted"/>
<evidence type="ECO:0000256" key="5">
    <source>
        <dbReference type="ARBA" id="ARBA00023136"/>
    </source>
</evidence>
<evidence type="ECO:0000256" key="2">
    <source>
        <dbReference type="ARBA" id="ARBA00022448"/>
    </source>
</evidence>
<sequence length="96" mass="10757">MSRASQIEQENDSQFHLLANKVSAFKNIANDINSYAQEDNNNLGSINDQLSTLGENIKSTASRLGHVMRANPKITRMVGVGFAIFLVIYYSLKYLF</sequence>
<feature type="transmembrane region" description="Helical" evidence="6">
    <location>
        <begin position="74"/>
        <end position="92"/>
    </location>
</feature>
<dbReference type="Gene3D" id="1.20.5.110">
    <property type="match status" value="1"/>
</dbReference>
<dbReference type="GO" id="GO:0005737">
    <property type="term" value="C:cytoplasm"/>
    <property type="evidence" value="ECO:0007669"/>
    <property type="project" value="UniProtKB-ARBA"/>
</dbReference>
<accession>A0A1E3NK75</accession>
<dbReference type="SUPFAM" id="SSF58038">
    <property type="entry name" value="SNARE fusion complex"/>
    <property type="match status" value="1"/>
</dbReference>
<evidence type="ECO:0000313" key="8">
    <source>
        <dbReference type="EMBL" id="ODQ46544.1"/>
    </source>
</evidence>
<evidence type="ECO:0000256" key="3">
    <source>
        <dbReference type="ARBA" id="ARBA00022692"/>
    </source>
</evidence>
<dbReference type="GO" id="GO:0012505">
    <property type="term" value="C:endomembrane system"/>
    <property type="evidence" value="ECO:0007669"/>
    <property type="project" value="UniProtKB-ARBA"/>
</dbReference>
<name>A0A1E3NK75_9ASCO</name>
<comment type="subcellular location">
    <subcellularLocation>
        <location evidence="1">Membrane</location>
        <topology evidence="1">Single-pass membrane protein</topology>
    </subcellularLocation>
</comment>
<keyword evidence="9" id="KW-1185">Reference proteome</keyword>
<keyword evidence="3 6" id="KW-0812">Transmembrane</keyword>
<evidence type="ECO:0000256" key="1">
    <source>
        <dbReference type="ARBA" id="ARBA00004167"/>
    </source>
</evidence>
<reference evidence="8 9" key="1">
    <citation type="journal article" date="2016" name="Proc. Natl. Acad. Sci. U.S.A.">
        <title>Comparative genomics of biotechnologically important yeasts.</title>
        <authorList>
            <person name="Riley R."/>
            <person name="Haridas S."/>
            <person name="Wolfe K.H."/>
            <person name="Lopes M.R."/>
            <person name="Hittinger C.T."/>
            <person name="Goeker M."/>
            <person name="Salamov A.A."/>
            <person name="Wisecaver J.H."/>
            <person name="Long T.M."/>
            <person name="Calvey C.H."/>
            <person name="Aerts A.L."/>
            <person name="Barry K.W."/>
            <person name="Choi C."/>
            <person name="Clum A."/>
            <person name="Coughlan A.Y."/>
            <person name="Deshpande S."/>
            <person name="Douglass A.P."/>
            <person name="Hanson S.J."/>
            <person name="Klenk H.-P."/>
            <person name="LaButti K.M."/>
            <person name="Lapidus A."/>
            <person name="Lindquist E.A."/>
            <person name="Lipzen A.M."/>
            <person name="Meier-Kolthoff J.P."/>
            <person name="Ohm R.A."/>
            <person name="Otillar R.P."/>
            <person name="Pangilinan J.L."/>
            <person name="Peng Y."/>
            <person name="Rokas A."/>
            <person name="Rosa C.A."/>
            <person name="Scheuner C."/>
            <person name="Sibirny A.A."/>
            <person name="Slot J.C."/>
            <person name="Stielow J.B."/>
            <person name="Sun H."/>
            <person name="Kurtzman C.P."/>
            <person name="Blackwell M."/>
            <person name="Grigoriev I.V."/>
            <person name="Jeffries T.W."/>
        </authorList>
    </citation>
    <scope>NUCLEOTIDE SEQUENCE [LARGE SCALE GENOMIC DNA]</scope>
    <source>
        <strain evidence="8 9">NRRL Y-2026</strain>
    </source>
</reference>
<dbReference type="GO" id="GO:0016020">
    <property type="term" value="C:membrane"/>
    <property type="evidence" value="ECO:0007669"/>
    <property type="project" value="UniProtKB-SubCell"/>
</dbReference>
<evidence type="ECO:0000256" key="6">
    <source>
        <dbReference type="SAM" id="Phobius"/>
    </source>
</evidence>